<organism evidence="2 3">
    <name type="scientific">Oxobacter pfennigii</name>
    <dbReference type="NCBI Taxonomy" id="36849"/>
    <lineage>
        <taxon>Bacteria</taxon>
        <taxon>Bacillati</taxon>
        <taxon>Bacillota</taxon>
        <taxon>Clostridia</taxon>
        <taxon>Eubacteriales</taxon>
        <taxon>Clostridiaceae</taxon>
        <taxon>Oxobacter</taxon>
    </lineage>
</organism>
<comment type="caution">
    <text evidence="2">The sequence shown here is derived from an EMBL/GenBank/DDBJ whole genome shotgun (WGS) entry which is preliminary data.</text>
</comment>
<keyword evidence="1" id="KW-0472">Membrane</keyword>
<dbReference type="InterPro" id="IPR007813">
    <property type="entry name" value="PilN"/>
</dbReference>
<evidence type="ECO:0000256" key="1">
    <source>
        <dbReference type="SAM" id="Phobius"/>
    </source>
</evidence>
<proteinExistence type="predicted"/>
<name>A0A0P8W8B4_9CLOT</name>
<keyword evidence="1" id="KW-1133">Transmembrane helix</keyword>
<dbReference type="AlphaFoldDB" id="A0A0P8W8B4"/>
<dbReference type="InterPro" id="IPR052534">
    <property type="entry name" value="Extracell_DNA_Util/SecSys_Comp"/>
</dbReference>
<dbReference type="STRING" id="36849.OXPF_14080"/>
<dbReference type="Pfam" id="PF05137">
    <property type="entry name" value="PilN"/>
    <property type="match status" value="1"/>
</dbReference>
<dbReference type="Proteomes" id="UP000050326">
    <property type="component" value="Unassembled WGS sequence"/>
</dbReference>
<dbReference type="PANTHER" id="PTHR40278:SF1">
    <property type="entry name" value="DNA UTILIZATION PROTEIN HOFN"/>
    <property type="match status" value="1"/>
</dbReference>
<keyword evidence="1" id="KW-0812">Transmembrane</keyword>
<evidence type="ECO:0008006" key="4">
    <source>
        <dbReference type="Google" id="ProtNLM"/>
    </source>
</evidence>
<protein>
    <recommendedName>
        <fullName evidence="4">Fimbrial assembly protein (PilN)</fullName>
    </recommendedName>
</protein>
<keyword evidence="3" id="KW-1185">Reference proteome</keyword>
<sequence>MDDINLIPYEIRIREENYKKRIMYFTWSFVLIIFIAVITYLPIFLKNRAQNETSIIETEIAELSYIKNELESLKLQKERIQSTIEFFNDINKDNISSSDIINELSAMIPSDITVLEYNSTRDLINLDCTSKNQQSIAVFLSKLESSEKLHNVYISDIDSRYNNSQYNFSLYFNTVKTEEEQ</sequence>
<dbReference type="EMBL" id="LKET01000028">
    <property type="protein sequence ID" value="KPU44930.1"/>
    <property type="molecule type" value="Genomic_DNA"/>
</dbReference>
<dbReference type="PANTHER" id="PTHR40278">
    <property type="entry name" value="DNA UTILIZATION PROTEIN HOFN"/>
    <property type="match status" value="1"/>
</dbReference>
<gene>
    <name evidence="2" type="ORF">OXPF_14080</name>
</gene>
<feature type="transmembrane region" description="Helical" evidence="1">
    <location>
        <begin position="22"/>
        <end position="45"/>
    </location>
</feature>
<reference evidence="2 3" key="1">
    <citation type="submission" date="2015-09" db="EMBL/GenBank/DDBJ databases">
        <title>Genome sequence of Oxobacter pfennigii DSM 3222.</title>
        <authorList>
            <person name="Poehlein A."/>
            <person name="Bengelsdorf F.R."/>
            <person name="Schiel-Bengelsdorf B."/>
            <person name="Duerre P."/>
            <person name="Daniel R."/>
        </authorList>
    </citation>
    <scope>NUCLEOTIDE SEQUENCE [LARGE SCALE GENOMIC DNA]</scope>
    <source>
        <strain evidence="2 3">DSM 3222</strain>
    </source>
</reference>
<evidence type="ECO:0000313" key="2">
    <source>
        <dbReference type="EMBL" id="KPU44930.1"/>
    </source>
</evidence>
<evidence type="ECO:0000313" key="3">
    <source>
        <dbReference type="Proteomes" id="UP000050326"/>
    </source>
</evidence>
<accession>A0A0P8W8B4</accession>